<accession>A0A655YKH6</accession>
<dbReference type="AlphaFoldDB" id="A0A655YKH6"/>
<name>A0A655YKH6_VIBCL</name>
<dbReference type="EMBL" id="CWQY01000006">
    <property type="protein sequence ID" value="CSC41062.1"/>
    <property type="molecule type" value="Genomic_DNA"/>
</dbReference>
<proteinExistence type="predicted"/>
<sequence>MQDRVFDCAINPNQTIGFGDGSFFMDNRETSFKHLLIGRQDITELIIMKKIVIGLAKQRLCIRFKQL</sequence>
<protein>
    <submittedName>
        <fullName evidence="1">Uncharacterized protein</fullName>
    </submittedName>
</protein>
<evidence type="ECO:0000313" key="1">
    <source>
        <dbReference type="EMBL" id="CSC41062.1"/>
    </source>
</evidence>
<reference evidence="1 2" key="1">
    <citation type="submission" date="2015-07" db="EMBL/GenBank/DDBJ databases">
        <authorList>
            <consortium name="Pathogen Informatics"/>
        </authorList>
    </citation>
    <scope>NUCLEOTIDE SEQUENCE [LARGE SCALE GENOMIC DNA]</scope>
    <source>
        <strain evidence="1 2">A316</strain>
    </source>
</reference>
<gene>
    <name evidence="1" type="ORF">ERS013200_01356</name>
</gene>
<evidence type="ECO:0000313" key="2">
    <source>
        <dbReference type="Proteomes" id="UP000041770"/>
    </source>
</evidence>
<organism evidence="1 2">
    <name type="scientific">Vibrio cholerae</name>
    <dbReference type="NCBI Taxonomy" id="666"/>
    <lineage>
        <taxon>Bacteria</taxon>
        <taxon>Pseudomonadati</taxon>
        <taxon>Pseudomonadota</taxon>
        <taxon>Gammaproteobacteria</taxon>
        <taxon>Vibrionales</taxon>
        <taxon>Vibrionaceae</taxon>
        <taxon>Vibrio</taxon>
    </lineage>
</organism>
<dbReference type="Proteomes" id="UP000041770">
    <property type="component" value="Unassembled WGS sequence"/>
</dbReference>